<name>G9MQ69_HYPVG</name>
<dbReference type="InParanoid" id="G9MQ69"/>
<dbReference type="Proteomes" id="UP000007115">
    <property type="component" value="Unassembled WGS sequence"/>
</dbReference>
<feature type="signal peptide" evidence="1">
    <location>
        <begin position="1"/>
        <end position="19"/>
    </location>
</feature>
<dbReference type="RefSeq" id="XP_013958216.1">
    <property type="nucleotide sequence ID" value="XM_014102741.1"/>
</dbReference>
<dbReference type="SUPFAM" id="SSF55221">
    <property type="entry name" value="Yeast killer toxins"/>
    <property type="match status" value="1"/>
</dbReference>
<evidence type="ECO:0000259" key="2">
    <source>
        <dbReference type="Pfam" id="PF09044"/>
    </source>
</evidence>
<feature type="domain" description="Killer toxin Kp4" evidence="2">
    <location>
        <begin position="8"/>
        <end position="136"/>
    </location>
</feature>
<proteinExistence type="predicted"/>
<dbReference type="OMA" id="GINCHGD"/>
<dbReference type="OrthoDB" id="4177994at2759"/>
<dbReference type="VEuPathDB" id="FungiDB:TRIVIDRAFT_58093"/>
<evidence type="ECO:0000256" key="1">
    <source>
        <dbReference type="SAM" id="SignalP"/>
    </source>
</evidence>
<dbReference type="AlphaFoldDB" id="G9MQ69"/>
<dbReference type="eggNOG" id="ENOG502SU2G">
    <property type="taxonomic scope" value="Eukaryota"/>
</dbReference>
<feature type="chain" id="PRO_5003524109" description="Killer toxin Kp4 domain-containing protein" evidence="1">
    <location>
        <begin position="20"/>
        <end position="151"/>
    </location>
</feature>
<gene>
    <name evidence="3" type="ORF">TRIVIDRAFT_58093</name>
</gene>
<evidence type="ECO:0000313" key="3">
    <source>
        <dbReference type="EMBL" id="EHK24016.1"/>
    </source>
</evidence>
<organism evidence="3 4">
    <name type="scientific">Hypocrea virens (strain Gv29-8 / FGSC 10586)</name>
    <name type="common">Gliocladium virens</name>
    <name type="synonym">Trichoderma virens</name>
    <dbReference type="NCBI Taxonomy" id="413071"/>
    <lineage>
        <taxon>Eukaryota</taxon>
        <taxon>Fungi</taxon>
        <taxon>Dikarya</taxon>
        <taxon>Ascomycota</taxon>
        <taxon>Pezizomycotina</taxon>
        <taxon>Sordariomycetes</taxon>
        <taxon>Hypocreomycetidae</taxon>
        <taxon>Hypocreales</taxon>
        <taxon>Hypocreaceae</taxon>
        <taxon>Trichoderma</taxon>
    </lineage>
</organism>
<comment type="caution">
    <text evidence="3">The sequence shown here is derived from an EMBL/GenBank/DDBJ whole genome shotgun (WGS) entry which is preliminary data.</text>
</comment>
<accession>G9MQ69</accession>
<dbReference type="GeneID" id="25795796"/>
<sequence length="151" mass="16060">MRSSSFIAVAAAAAQGVAGLGINCHGDVYCGTVYLNGGTLSDFENIFNKLDDKRKYQNGEDVGCVQHLVGHLTGNFMATICAYIQNAKDDTTGATLKSVYKELQQYGCAVCGSVPLLYAKGDDDVNHGELTINIVDDLPENCKINEPCSAS</sequence>
<dbReference type="EMBL" id="ABDF02000005">
    <property type="protein sequence ID" value="EHK24016.1"/>
    <property type="molecule type" value="Genomic_DNA"/>
</dbReference>
<dbReference type="HOGENOM" id="CLU_123452_0_0_1"/>
<dbReference type="InterPro" id="IPR011329">
    <property type="entry name" value="Killer_tox_Kp4/SMK"/>
</dbReference>
<keyword evidence="1" id="KW-0732">Signal</keyword>
<dbReference type="Gene3D" id="3.30.430.10">
    <property type="entry name" value="Killer Toxin P4, subunit A"/>
    <property type="match status" value="1"/>
</dbReference>
<reference evidence="3 4" key="1">
    <citation type="journal article" date="2011" name="Genome Biol.">
        <title>Comparative genome sequence analysis underscores mycoparasitism as the ancestral life style of Trichoderma.</title>
        <authorList>
            <person name="Kubicek C.P."/>
            <person name="Herrera-Estrella A."/>
            <person name="Seidl-Seiboth V."/>
            <person name="Martinez D.A."/>
            <person name="Druzhinina I.S."/>
            <person name="Thon M."/>
            <person name="Zeilinger S."/>
            <person name="Casas-Flores S."/>
            <person name="Horwitz B.A."/>
            <person name="Mukherjee P.K."/>
            <person name="Mukherjee M."/>
            <person name="Kredics L."/>
            <person name="Alcaraz L.D."/>
            <person name="Aerts A."/>
            <person name="Antal Z."/>
            <person name="Atanasova L."/>
            <person name="Cervantes-Badillo M.G."/>
            <person name="Challacombe J."/>
            <person name="Chertkov O."/>
            <person name="McCluskey K."/>
            <person name="Coulpier F."/>
            <person name="Deshpande N."/>
            <person name="von Doehren H."/>
            <person name="Ebbole D.J."/>
            <person name="Esquivel-Naranjo E.U."/>
            <person name="Fekete E."/>
            <person name="Flipphi M."/>
            <person name="Glaser F."/>
            <person name="Gomez-Rodriguez E.Y."/>
            <person name="Gruber S."/>
            <person name="Han C."/>
            <person name="Henrissat B."/>
            <person name="Hermosa R."/>
            <person name="Hernandez-Onate M."/>
            <person name="Karaffa L."/>
            <person name="Kosti I."/>
            <person name="Le Crom S."/>
            <person name="Lindquist E."/>
            <person name="Lucas S."/>
            <person name="Luebeck M."/>
            <person name="Luebeck P.S."/>
            <person name="Margeot A."/>
            <person name="Metz B."/>
            <person name="Misra M."/>
            <person name="Nevalainen H."/>
            <person name="Omann M."/>
            <person name="Packer N."/>
            <person name="Perrone G."/>
            <person name="Uresti-Rivera E.E."/>
            <person name="Salamov A."/>
            <person name="Schmoll M."/>
            <person name="Seiboth B."/>
            <person name="Shapiro H."/>
            <person name="Sukno S."/>
            <person name="Tamayo-Ramos J.A."/>
            <person name="Tisch D."/>
            <person name="Wiest A."/>
            <person name="Wilkinson H.H."/>
            <person name="Zhang M."/>
            <person name="Coutinho P.M."/>
            <person name="Kenerley C.M."/>
            <person name="Monte E."/>
            <person name="Baker S.E."/>
            <person name="Grigoriev I.V."/>
        </authorList>
    </citation>
    <scope>NUCLEOTIDE SEQUENCE [LARGE SCALE GENOMIC DNA]</scope>
    <source>
        <strain evidence="4">Gv29-8 / FGSC 10586</strain>
    </source>
</reference>
<protein>
    <recommendedName>
        <fullName evidence="2">Killer toxin Kp4 domain-containing protein</fullName>
    </recommendedName>
</protein>
<dbReference type="Pfam" id="PF09044">
    <property type="entry name" value="Kp4"/>
    <property type="match status" value="1"/>
</dbReference>
<keyword evidence="4" id="KW-1185">Reference proteome</keyword>
<dbReference type="InterPro" id="IPR015131">
    <property type="entry name" value="Killer_tox_Kp4"/>
</dbReference>
<evidence type="ECO:0000313" key="4">
    <source>
        <dbReference type="Proteomes" id="UP000007115"/>
    </source>
</evidence>
<dbReference type="GO" id="GO:0005576">
    <property type="term" value="C:extracellular region"/>
    <property type="evidence" value="ECO:0007669"/>
    <property type="project" value="InterPro"/>
</dbReference>